<dbReference type="InterPro" id="IPR028624">
    <property type="entry name" value="Tscrpt_elong_fac_GreA/B"/>
</dbReference>
<dbReference type="InterPro" id="IPR022691">
    <property type="entry name" value="Tscrpt_elong_fac_GreA/B_N"/>
</dbReference>
<dbReference type="NCBIfam" id="NF001261">
    <property type="entry name" value="PRK00226.1-2"/>
    <property type="match status" value="1"/>
</dbReference>
<evidence type="ECO:0000259" key="11">
    <source>
        <dbReference type="Pfam" id="PF03449"/>
    </source>
</evidence>
<evidence type="ECO:0000256" key="6">
    <source>
        <dbReference type="ARBA" id="ARBA00024916"/>
    </source>
</evidence>
<dbReference type="EMBL" id="FWXJ01000006">
    <property type="protein sequence ID" value="SMC52388.1"/>
    <property type="molecule type" value="Genomic_DNA"/>
</dbReference>
<dbReference type="InterPro" id="IPR036805">
    <property type="entry name" value="Tscrpt_elong_fac_GreA/B_N_sf"/>
</dbReference>
<dbReference type="InterPro" id="IPR018151">
    <property type="entry name" value="TF_GreA/GreB_CS"/>
</dbReference>
<dbReference type="GO" id="GO:0003677">
    <property type="term" value="F:DNA binding"/>
    <property type="evidence" value="ECO:0007669"/>
    <property type="project" value="UniProtKB-UniRule"/>
</dbReference>
<keyword evidence="12" id="KW-0648">Protein biosynthesis</keyword>
<dbReference type="PANTHER" id="PTHR30437:SF4">
    <property type="entry name" value="TRANSCRIPTION ELONGATION FACTOR GREA"/>
    <property type="match status" value="1"/>
</dbReference>
<dbReference type="PROSITE" id="PS00830">
    <property type="entry name" value="GREAB_2"/>
    <property type="match status" value="1"/>
</dbReference>
<keyword evidence="12" id="KW-0251">Elongation factor</keyword>
<evidence type="ECO:0000256" key="5">
    <source>
        <dbReference type="ARBA" id="ARBA00023163"/>
    </source>
</evidence>
<dbReference type="GO" id="GO:0006354">
    <property type="term" value="P:DNA-templated transcription elongation"/>
    <property type="evidence" value="ECO:0007669"/>
    <property type="project" value="TreeGrafter"/>
</dbReference>
<dbReference type="Gene3D" id="1.10.287.180">
    <property type="entry name" value="Transcription elongation factor, GreA/GreB, N-terminal domain"/>
    <property type="match status" value="1"/>
</dbReference>
<dbReference type="Gene3D" id="3.10.50.30">
    <property type="entry name" value="Transcription elongation factor, GreA/GreB, C-terminal domain"/>
    <property type="match status" value="1"/>
</dbReference>
<comment type="function">
    <text evidence="6 8 9">Necessary for efficient RNA polymerase transcription elongation past template-encoded arresting sites. The arresting sites in DNA have the property of trapping a certain fraction of elongating RNA polymerases that pass through, resulting in locked ternary complexes. Cleavage of the nascent transcript by cleavage factors such as GreA or GreB allows the resumption of elongation from the new 3'terminus. GreA releases sequences of 2 to 3 nucleotides.</text>
</comment>
<feature type="domain" description="Transcription elongation factor GreA/GreB N-terminal" evidence="11">
    <location>
        <begin position="4"/>
        <end position="74"/>
    </location>
</feature>
<dbReference type="PROSITE" id="PS00829">
    <property type="entry name" value="GREAB_1"/>
    <property type="match status" value="1"/>
</dbReference>
<dbReference type="RefSeq" id="WP_084283485.1">
    <property type="nucleotide sequence ID" value="NZ_FWXJ01000006.1"/>
</dbReference>
<dbReference type="FunFam" id="1.10.287.180:FF:000001">
    <property type="entry name" value="Transcription elongation factor GreA"/>
    <property type="match status" value="1"/>
</dbReference>
<keyword evidence="3 8" id="KW-0805">Transcription regulation</keyword>
<dbReference type="GO" id="GO:0003746">
    <property type="term" value="F:translation elongation factor activity"/>
    <property type="evidence" value="ECO:0007669"/>
    <property type="project" value="UniProtKB-KW"/>
</dbReference>
<dbReference type="InterPro" id="IPR036953">
    <property type="entry name" value="GreA/GreB_C_sf"/>
</dbReference>
<dbReference type="NCBIfam" id="NF001263">
    <property type="entry name" value="PRK00226.1-4"/>
    <property type="match status" value="1"/>
</dbReference>
<evidence type="ECO:0000256" key="9">
    <source>
        <dbReference type="RuleBase" id="RU000556"/>
    </source>
</evidence>
<dbReference type="PANTHER" id="PTHR30437">
    <property type="entry name" value="TRANSCRIPTION ELONGATION FACTOR GREA"/>
    <property type="match status" value="1"/>
</dbReference>
<evidence type="ECO:0000256" key="3">
    <source>
        <dbReference type="ARBA" id="ARBA00023015"/>
    </source>
</evidence>
<proteinExistence type="inferred from homology"/>
<keyword evidence="5 8" id="KW-0804">Transcription</keyword>
<dbReference type="NCBIfam" id="TIGR01462">
    <property type="entry name" value="greA"/>
    <property type="match status" value="1"/>
</dbReference>
<dbReference type="Pfam" id="PF03449">
    <property type="entry name" value="GreA_GreB_N"/>
    <property type="match status" value="1"/>
</dbReference>
<evidence type="ECO:0000313" key="12">
    <source>
        <dbReference type="EMBL" id="SMC52388.1"/>
    </source>
</evidence>
<keyword evidence="4 8" id="KW-0238">DNA-binding</keyword>
<dbReference type="Pfam" id="PF01272">
    <property type="entry name" value="GreA_GreB"/>
    <property type="match status" value="1"/>
</dbReference>
<dbReference type="PIRSF" id="PIRSF006092">
    <property type="entry name" value="GreA_GreB"/>
    <property type="match status" value="1"/>
</dbReference>
<dbReference type="GO" id="GO:0070063">
    <property type="term" value="F:RNA polymerase binding"/>
    <property type="evidence" value="ECO:0007669"/>
    <property type="project" value="InterPro"/>
</dbReference>
<evidence type="ECO:0000256" key="4">
    <source>
        <dbReference type="ARBA" id="ARBA00023125"/>
    </source>
</evidence>
<sequence length="158" mass="17182">MTTIPVTVVGAERLKDELHRLKHIERPAVVIAISEARAQGDLSENAEYDAAKEKQAFIEGRIQEIEGKLSAAQIIDPALIDADGKVVFGATVELEDLNTGNKMIYQIVGDDEADIEVNKISISSPIARALIRKEAGDVVKISTPGGEREVEIFAVQYI</sequence>
<dbReference type="OrthoDB" id="9808774at2"/>
<comment type="similarity">
    <text evidence="1 8 9">Belongs to the GreA/GreB family.</text>
</comment>
<dbReference type="SUPFAM" id="SSF46557">
    <property type="entry name" value="GreA transcript cleavage protein, N-terminal domain"/>
    <property type="match status" value="1"/>
</dbReference>
<dbReference type="GO" id="GO:0032784">
    <property type="term" value="P:regulation of DNA-templated transcription elongation"/>
    <property type="evidence" value="ECO:0007669"/>
    <property type="project" value="UniProtKB-UniRule"/>
</dbReference>
<name>A0A1W1ZWE5_9BURK</name>
<dbReference type="AlphaFoldDB" id="A0A1W1ZWE5"/>
<protein>
    <recommendedName>
        <fullName evidence="2 8">Transcription elongation factor GreA</fullName>
    </recommendedName>
    <alternativeName>
        <fullName evidence="7 8">Transcript cleavage factor GreA</fullName>
    </alternativeName>
</protein>
<feature type="domain" description="Transcription elongation factor GreA/GreB C-terminal" evidence="10">
    <location>
        <begin position="83"/>
        <end position="157"/>
    </location>
</feature>
<dbReference type="STRING" id="1938817.SAMN06296008_106160"/>
<accession>A0A1W1ZWE5</accession>
<evidence type="ECO:0000256" key="8">
    <source>
        <dbReference type="HAMAP-Rule" id="MF_00105"/>
    </source>
</evidence>
<gene>
    <name evidence="8" type="primary">greA</name>
    <name evidence="12" type="ORF">SAMN06296008_106160</name>
</gene>
<dbReference type="InterPro" id="IPR001437">
    <property type="entry name" value="Tscrpt_elong_fac_GreA/B_C"/>
</dbReference>
<evidence type="ECO:0000256" key="7">
    <source>
        <dbReference type="ARBA" id="ARBA00030776"/>
    </source>
</evidence>
<dbReference type="InterPro" id="IPR006359">
    <property type="entry name" value="Tscrpt_elong_fac_GreA"/>
</dbReference>
<reference evidence="12 13" key="1">
    <citation type="submission" date="2017-04" db="EMBL/GenBank/DDBJ databases">
        <authorList>
            <person name="Afonso C.L."/>
            <person name="Miller P.J."/>
            <person name="Scott M.A."/>
            <person name="Spackman E."/>
            <person name="Goraichik I."/>
            <person name="Dimitrov K.M."/>
            <person name="Suarez D.L."/>
            <person name="Swayne D.E."/>
        </authorList>
    </citation>
    <scope>NUCLEOTIDE SEQUENCE [LARGE SCALE GENOMIC DNA]</scope>
    <source>
        <strain evidence="12 13">VK13</strain>
    </source>
</reference>
<organism evidence="12 13">
    <name type="scientific">Polynucleobacter kasalickyi</name>
    <dbReference type="NCBI Taxonomy" id="1938817"/>
    <lineage>
        <taxon>Bacteria</taxon>
        <taxon>Pseudomonadati</taxon>
        <taxon>Pseudomonadota</taxon>
        <taxon>Betaproteobacteria</taxon>
        <taxon>Burkholderiales</taxon>
        <taxon>Burkholderiaceae</taxon>
        <taxon>Polynucleobacter</taxon>
    </lineage>
</organism>
<keyword evidence="13" id="KW-1185">Reference proteome</keyword>
<dbReference type="FunFam" id="3.10.50.30:FF:000001">
    <property type="entry name" value="Transcription elongation factor GreA"/>
    <property type="match status" value="1"/>
</dbReference>
<evidence type="ECO:0000256" key="2">
    <source>
        <dbReference type="ARBA" id="ARBA00013729"/>
    </source>
</evidence>
<evidence type="ECO:0000259" key="10">
    <source>
        <dbReference type="Pfam" id="PF01272"/>
    </source>
</evidence>
<evidence type="ECO:0000313" key="13">
    <source>
        <dbReference type="Proteomes" id="UP000192708"/>
    </source>
</evidence>
<evidence type="ECO:0000256" key="1">
    <source>
        <dbReference type="ARBA" id="ARBA00008213"/>
    </source>
</evidence>
<dbReference type="NCBIfam" id="NF001264">
    <property type="entry name" value="PRK00226.1-5"/>
    <property type="match status" value="1"/>
</dbReference>
<dbReference type="InterPro" id="IPR023459">
    <property type="entry name" value="Tscrpt_elong_fac_GreA/B_fam"/>
</dbReference>
<dbReference type="Proteomes" id="UP000192708">
    <property type="component" value="Unassembled WGS sequence"/>
</dbReference>
<dbReference type="HAMAP" id="MF_00105">
    <property type="entry name" value="GreA_GreB"/>
    <property type="match status" value="1"/>
</dbReference>
<dbReference type="SUPFAM" id="SSF54534">
    <property type="entry name" value="FKBP-like"/>
    <property type="match status" value="1"/>
</dbReference>